<reference evidence="1 2" key="1">
    <citation type="submission" date="2024-11" db="EMBL/GenBank/DDBJ databases">
        <title>A near-complete genome assembly of Cinchona calisaya.</title>
        <authorList>
            <person name="Lian D.C."/>
            <person name="Zhao X.W."/>
            <person name="Wei L."/>
        </authorList>
    </citation>
    <scope>NUCLEOTIDE SEQUENCE [LARGE SCALE GENOMIC DNA]</scope>
    <source>
        <tissue evidence="1">Nenye</tissue>
    </source>
</reference>
<gene>
    <name evidence="1" type="ORF">ACH5RR_000564</name>
</gene>
<dbReference type="AlphaFoldDB" id="A0ABD3B1P9"/>
<protein>
    <submittedName>
        <fullName evidence="1">Uncharacterized protein</fullName>
    </submittedName>
</protein>
<dbReference type="EMBL" id="JBJUIK010000001">
    <property type="protein sequence ID" value="KAL3537198.1"/>
    <property type="molecule type" value="Genomic_DNA"/>
</dbReference>
<proteinExistence type="predicted"/>
<name>A0ABD3B1P9_9GENT</name>
<accession>A0ABD3B1P9</accession>
<organism evidence="1 2">
    <name type="scientific">Cinchona calisaya</name>
    <dbReference type="NCBI Taxonomy" id="153742"/>
    <lineage>
        <taxon>Eukaryota</taxon>
        <taxon>Viridiplantae</taxon>
        <taxon>Streptophyta</taxon>
        <taxon>Embryophyta</taxon>
        <taxon>Tracheophyta</taxon>
        <taxon>Spermatophyta</taxon>
        <taxon>Magnoliopsida</taxon>
        <taxon>eudicotyledons</taxon>
        <taxon>Gunneridae</taxon>
        <taxon>Pentapetalae</taxon>
        <taxon>asterids</taxon>
        <taxon>lamiids</taxon>
        <taxon>Gentianales</taxon>
        <taxon>Rubiaceae</taxon>
        <taxon>Cinchonoideae</taxon>
        <taxon>Cinchoneae</taxon>
        <taxon>Cinchona</taxon>
    </lineage>
</organism>
<evidence type="ECO:0000313" key="1">
    <source>
        <dbReference type="EMBL" id="KAL3537198.1"/>
    </source>
</evidence>
<evidence type="ECO:0000313" key="2">
    <source>
        <dbReference type="Proteomes" id="UP001630127"/>
    </source>
</evidence>
<dbReference type="Proteomes" id="UP001630127">
    <property type="component" value="Unassembled WGS sequence"/>
</dbReference>
<keyword evidence="2" id="KW-1185">Reference proteome</keyword>
<comment type="caution">
    <text evidence="1">The sequence shown here is derived from an EMBL/GenBank/DDBJ whole genome shotgun (WGS) entry which is preliminary data.</text>
</comment>
<sequence length="112" mass="12414">MIFAYLCDLVYAMLDYLSNLFEARFPYLSNVMLKMSGALCALINVLMLKMNGALCALMFHNNLDDDLTTNEVSNNTSRWIADTGAQNHNTLNEALLHNLTINHVDVGSLGGD</sequence>